<evidence type="ECO:0000256" key="1">
    <source>
        <dbReference type="ARBA" id="ARBA00023002"/>
    </source>
</evidence>
<dbReference type="PROSITE" id="PS00687">
    <property type="entry name" value="ALDEHYDE_DEHYDR_GLU"/>
    <property type="match status" value="1"/>
</dbReference>
<proteinExistence type="predicted"/>
<dbReference type="PANTHER" id="PTHR43353:SF5">
    <property type="entry name" value="SUCCINATE-SEMIALDEHYDE DEHYDROGENASE, MITOCHONDRIAL"/>
    <property type="match status" value="1"/>
</dbReference>
<dbReference type="Gene3D" id="3.40.605.10">
    <property type="entry name" value="Aldehyde Dehydrogenase, Chain A, domain 1"/>
    <property type="match status" value="1"/>
</dbReference>
<evidence type="ECO:0000259" key="2">
    <source>
        <dbReference type="Pfam" id="PF00171"/>
    </source>
</evidence>
<gene>
    <name evidence="3" type="ORF">METZ01_LOCUS15665</name>
</gene>
<protein>
    <recommendedName>
        <fullName evidence="2">Aldehyde dehydrogenase domain-containing protein</fullName>
    </recommendedName>
</protein>
<dbReference type="SUPFAM" id="SSF53720">
    <property type="entry name" value="ALDH-like"/>
    <property type="match status" value="1"/>
</dbReference>
<dbReference type="InterPro" id="IPR029510">
    <property type="entry name" value="Ald_DH_CS_GLU"/>
</dbReference>
<dbReference type="InterPro" id="IPR050740">
    <property type="entry name" value="Aldehyde_DH_Superfamily"/>
</dbReference>
<dbReference type="FunFam" id="3.40.309.10:FF:000009">
    <property type="entry name" value="Aldehyde dehydrogenase A"/>
    <property type="match status" value="1"/>
</dbReference>
<dbReference type="GO" id="GO:0004777">
    <property type="term" value="F:succinate-semialdehyde dehydrogenase (NAD+) activity"/>
    <property type="evidence" value="ECO:0007669"/>
    <property type="project" value="TreeGrafter"/>
</dbReference>
<keyword evidence="1" id="KW-0560">Oxidoreductase</keyword>
<name>A0A381P782_9ZZZZ</name>
<dbReference type="InterPro" id="IPR016162">
    <property type="entry name" value="Ald_DH_N"/>
</dbReference>
<reference evidence="3" key="1">
    <citation type="submission" date="2018-05" db="EMBL/GenBank/DDBJ databases">
        <authorList>
            <person name="Lanie J.A."/>
            <person name="Ng W.-L."/>
            <person name="Kazmierczak K.M."/>
            <person name="Andrzejewski T.M."/>
            <person name="Davidsen T.M."/>
            <person name="Wayne K.J."/>
            <person name="Tettelin H."/>
            <person name="Glass J.I."/>
            <person name="Rusch D."/>
            <person name="Podicherti R."/>
            <person name="Tsui H.-C.T."/>
            <person name="Winkler M.E."/>
        </authorList>
    </citation>
    <scope>NUCLEOTIDE SEQUENCE</scope>
</reference>
<dbReference type="InterPro" id="IPR016161">
    <property type="entry name" value="Ald_DH/histidinol_DH"/>
</dbReference>
<feature type="domain" description="Aldehyde dehydrogenase" evidence="2">
    <location>
        <begin position="4"/>
        <end position="447"/>
    </location>
</feature>
<dbReference type="InterPro" id="IPR015590">
    <property type="entry name" value="Aldehyde_DH_dom"/>
</dbReference>
<dbReference type="AlphaFoldDB" id="A0A381P782"/>
<dbReference type="GO" id="GO:0009450">
    <property type="term" value="P:gamma-aminobutyric acid catabolic process"/>
    <property type="evidence" value="ECO:0007669"/>
    <property type="project" value="TreeGrafter"/>
</dbReference>
<dbReference type="InterPro" id="IPR016163">
    <property type="entry name" value="Ald_DH_C"/>
</dbReference>
<dbReference type="EMBL" id="UINC01000888">
    <property type="protein sequence ID" value="SUZ62811.1"/>
    <property type="molecule type" value="Genomic_DNA"/>
</dbReference>
<evidence type="ECO:0000313" key="3">
    <source>
        <dbReference type="EMBL" id="SUZ62811.1"/>
    </source>
</evidence>
<accession>A0A381P782</accession>
<dbReference type="PANTHER" id="PTHR43353">
    <property type="entry name" value="SUCCINATE-SEMIALDEHYDE DEHYDROGENASE, MITOCHONDRIAL"/>
    <property type="match status" value="1"/>
</dbReference>
<organism evidence="3">
    <name type="scientific">marine metagenome</name>
    <dbReference type="NCBI Taxonomy" id="408172"/>
    <lineage>
        <taxon>unclassified sequences</taxon>
        <taxon>metagenomes</taxon>
        <taxon>ecological metagenomes</taxon>
    </lineage>
</organism>
<sequence>MTSLKSYNPATGDVVGEVPITSLDDIPGIVERSRAVQPAWEALGHNGRARPLMEAAESFLARADEFGRLITQEMGKPLREAIAEVQREANVEHELEEIREALAPETFEDERNRSTVYHDALGVCAAITPWNFPMSMPAWMILPALAAGNTVVFKPSEETPLSGQAYADVLNEKLPPDVLIVVHGADDQGKQLVASDVDLIAFTGSRETGKHILRAASGELKRVILELGGKDPMIVLETADLEKAARFAANNSFRNAGQVCVSTERIFVPEAIADRFEALLVEATTSMTQGNGLDEGVKIGPMVNAHQRSHVLAQLGAAVSEGAEVLAGGSGHHDNFVTPTVLTGVTEEMSIATEETFGPVACVTRVESADEAVQKANATPFGLGAVVFGEDGEQTTEIARQLTAGMIGINKPVMGTTGTPWVGARQSGFGFHKSKDGHRQFTQTRVVTQAV</sequence>
<dbReference type="Pfam" id="PF00171">
    <property type="entry name" value="Aldedh"/>
    <property type="match status" value="1"/>
</dbReference>
<dbReference type="Gene3D" id="3.40.309.10">
    <property type="entry name" value="Aldehyde Dehydrogenase, Chain A, domain 2"/>
    <property type="match status" value="1"/>
</dbReference>